<feature type="domain" description="HotDog ACOT-type" evidence="6">
    <location>
        <begin position="136"/>
        <end position="255"/>
    </location>
</feature>
<comment type="caution">
    <text evidence="7">The sequence shown here is derived from an EMBL/GenBank/DDBJ whole genome shotgun (WGS) entry which is preliminary data.</text>
</comment>
<name>A0ABD3N700_9STRA</name>
<dbReference type="PROSITE" id="PS51770">
    <property type="entry name" value="HOTDOG_ACOT"/>
    <property type="match status" value="2"/>
</dbReference>
<keyword evidence="4" id="KW-0809">Transit peptide</keyword>
<evidence type="ECO:0000259" key="6">
    <source>
        <dbReference type="PROSITE" id="PS51770"/>
    </source>
</evidence>
<feature type="region of interest" description="Disordered" evidence="5">
    <location>
        <begin position="1"/>
        <end position="52"/>
    </location>
</feature>
<feature type="compositionally biased region" description="Low complexity" evidence="5">
    <location>
        <begin position="14"/>
        <end position="35"/>
    </location>
</feature>
<proteinExistence type="inferred from homology"/>
<dbReference type="GO" id="GO:0016787">
    <property type="term" value="F:hydrolase activity"/>
    <property type="evidence" value="ECO:0007669"/>
    <property type="project" value="UniProtKB-KW"/>
</dbReference>
<comment type="similarity">
    <text evidence="1">Belongs to the acyl coenzyme A hydrolase family.</text>
</comment>
<dbReference type="CDD" id="cd03442">
    <property type="entry name" value="BFIT_BACH"/>
    <property type="match status" value="2"/>
</dbReference>
<feature type="domain" description="HotDog ACOT-type" evidence="6">
    <location>
        <begin position="336"/>
        <end position="463"/>
    </location>
</feature>
<evidence type="ECO:0000256" key="1">
    <source>
        <dbReference type="ARBA" id="ARBA00010458"/>
    </source>
</evidence>
<accession>A0ABD3N700</accession>
<gene>
    <name evidence="7" type="ORF">ACHAWU_005873</name>
</gene>
<keyword evidence="3" id="KW-0378">Hydrolase</keyword>
<dbReference type="PANTHER" id="PTHR12655:SF0">
    <property type="entry name" value="ACYL-COENZYME A THIOESTERASE 9, MITOCHONDRIAL"/>
    <property type="match status" value="1"/>
</dbReference>
<dbReference type="Gene3D" id="3.10.129.10">
    <property type="entry name" value="Hotdog Thioesterase"/>
    <property type="match status" value="2"/>
</dbReference>
<evidence type="ECO:0000256" key="5">
    <source>
        <dbReference type="SAM" id="MobiDB-lite"/>
    </source>
</evidence>
<dbReference type="InterPro" id="IPR029069">
    <property type="entry name" value="HotDog_dom_sf"/>
</dbReference>
<evidence type="ECO:0000256" key="4">
    <source>
        <dbReference type="ARBA" id="ARBA00022946"/>
    </source>
</evidence>
<dbReference type="PANTHER" id="PTHR12655">
    <property type="entry name" value="ACYL-COA THIOESTERASE"/>
    <property type="match status" value="1"/>
</dbReference>
<evidence type="ECO:0000256" key="3">
    <source>
        <dbReference type="ARBA" id="ARBA00022801"/>
    </source>
</evidence>
<dbReference type="FunFam" id="3.10.129.10:FF:000032">
    <property type="entry name" value="Acyl-CoA thioester hydrolase"/>
    <property type="match status" value="1"/>
</dbReference>
<keyword evidence="8" id="KW-1185">Reference proteome</keyword>
<feature type="region of interest" description="Disordered" evidence="5">
    <location>
        <begin position="107"/>
        <end position="128"/>
    </location>
</feature>
<dbReference type="InterPro" id="IPR033120">
    <property type="entry name" value="HOTDOG_ACOT"/>
</dbReference>
<reference evidence="7 8" key="1">
    <citation type="submission" date="2024-10" db="EMBL/GenBank/DDBJ databases">
        <title>Updated reference genomes for cyclostephanoid diatoms.</title>
        <authorList>
            <person name="Roberts W.R."/>
            <person name="Alverson A.J."/>
        </authorList>
    </citation>
    <scope>NUCLEOTIDE SEQUENCE [LARGE SCALE GENOMIC DNA]</scope>
    <source>
        <strain evidence="7 8">AJA232-27</strain>
    </source>
</reference>
<evidence type="ECO:0000313" key="8">
    <source>
        <dbReference type="Proteomes" id="UP001530293"/>
    </source>
</evidence>
<organism evidence="7 8">
    <name type="scientific">Discostella pseudostelligera</name>
    <dbReference type="NCBI Taxonomy" id="259834"/>
    <lineage>
        <taxon>Eukaryota</taxon>
        <taxon>Sar</taxon>
        <taxon>Stramenopiles</taxon>
        <taxon>Ochrophyta</taxon>
        <taxon>Bacillariophyta</taxon>
        <taxon>Coscinodiscophyceae</taxon>
        <taxon>Thalassiosirophycidae</taxon>
        <taxon>Stephanodiscales</taxon>
        <taxon>Stephanodiscaceae</taxon>
        <taxon>Discostella</taxon>
    </lineage>
</organism>
<dbReference type="Proteomes" id="UP001530293">
    <property type="component" value="Unassembled WGS sequence"/>
</dbReference>
<dbReference type="EMBL" id="JALLBG020000046">
    <property type="protein sequence ID" value="KAL3770046.1"/>
    <property type="molecule type" value="Genomic_DNA"/>
</dbReference>
<protein>
    <recommendedName>
        <fullName evidence="6">HotDog ACOT-type domain-containing protein</fullName>
    </recommendedName>
</protein>
<keyword evidence="2" id="KW-0677">Repeat</keyword>
<feature type="compositionally biased region" description="Low complexity" evidence="5">
    <location>
        <begin position="107"/>
        <end position="119"/>
    </location>
</feature>
<dbReference type="SUPFAM" id="SSF54637">
    <property type="entry name" value="Thioesterase/thiol ester dehydrase-isomerase"/>
    <property type="match status" value="2"/>
</dbReference>
<evidence type="ECO:0000313" key="7">
    <source>
        <dbReference type="EMBL" id="KAL3770046.1"/>
    </source>
</evidence>
<feature type="compositionally biased region" description="Polar residues" evidence="5">
    <location>
        <begin position="1"/>
        <end position="13"/>
    </location>
</feature>
<dbReference type="AlphaFoldDB" id="A0ABD3N700"/>
<evidence type="ECO:0000256" key="2">
    <source>
        <dbReference type="ARBA" id="ARBA00022737"/>
    </source>
</evidence>
<sequence>MSQFVAGQQQQQLTTASDSSSSSSSSSGGTTTTSSKINPKVKDTLPDNNTIHQSDELPVQLLHKTPIVQKLWRTRDEAKRRVKLGGRISGTSDVSLAAAKILSDAASHSSSGSSSTSSDYNFAKHGKHPRESEVGIPYLFSQDQFLLETYRNPWGEMRFGKILEDLDALAGNIAFNHVVSLDEEVGAMNPLIVTAGVDRIRVRQRPDIGIDQYLSGKVTWVGSSSMEIRMRIAAGEANGPEWLEAYFTFVTLHPETKRAIPVPPLLPETDEERVHFELGAVKARARKEARQSKAQLGRPMSEQSLKIDVRAAQLLEEAGMLLRMPSLADPNTMLMDQTAQSNAMVAQPQARNLHDRIFGGFLMRRAFELAFATAYLFGGDKPRFLEVDDISFDKPVDVGDLLVFKSLVLYTNPDGRNLGTYVDKHDGLPLVNIEVECWVTSPETKKAEVSNFFYFTFALPNKTSCRRVLPANIDQARRQALRMSVDETQAELRP</sequence>